<dbReference type="EMBL" id="CP029487">
    <property type="protein sequence ID" value="QCT70372.1"/>
    <property type="molecule type" value="Genomic_DNA"/>
</dbReference>
<dbReference type="Gene3D" id="3.80.30.20">
    <property type="entry name" value="tm_1862 like domain"/>
    <property type="match status" value="1"/>
</dbReference>
<dbReference type="InterPro" id="IPR045784">
    <property type="entry name" value="Radical_SAM_N2"/>
</dbReference>
<sequence>MQYDKELINKKVLPLVTKPITYQGNEVGAVHKDLKDTTIRYAFAFPDTYEVGMSHLGMKILYSLLNDEADIWCERVFAPWVDMEEQMRSREIPLYALESMDPISEFDFVGFTLQYEMSYTNLINMLELGGIPLLSEDRGEETPFIMAGGPCAYNPEPLADFVDIFVIGEAEESILELMDAYRSFKAEGGTREDYLKKAAAIEGVYVPAFYEAAYHEDGTLKAFTPTIEEAPVKVRKRFIKDLDNAYYPEAYVVPYTETVHDRVSYEIFRGCGRGCRFCQAGMIYRPIREKSLNTIEEGIKALLRSTGYEEISLASLSSGDYSKIETLIEDLVFDYEDQCIGVSLPSLRIDSLSIDMLEQIQKIRKTGITLAPEAGTQRMRDVINKGVTEENLLSTVRTAFERGWGHIKLYFMIGLPTETETDIAGIADLGQKVLDEYYAVPRENRNKAVKIVLSTSCFVPKPFTPFQWFGQNTGGQFIEKQKLLKSLIKDRKISYNWHDGSLSYLEAVFARGDRRLGKVLLKAHEAGCKFDGWQEHYDHQKWLSVFEEAGVDPDFYALRSRSFDELLPWDFIDIGVTKEFLQKEWEKSTKEALTPYCREGCSSCGVMQFSKGWKCHEHYTV</sequence>
<dbReference type="GO" id="GO:0051536">
    <property type="term" value="F:iron-sulfur cluster binding"/>
    <property type="evidence" value="ECO:0007669"/>
    <property type="project" value="InterPro"/>
</dbReference>
<evidence type="ECO:0000313" key="3">
    <source>
        <dbReference type="Proteomes" id="UP000218387"/>
    </source>
</evidence>
<dbReference type="PANTHER" id="PTHR42731">
    <property type="entry name" value="SLL1084 PROTEIN"/>
    <property type="match status" value="1"/>
</dbReference>
<organism evidence="2 3">
    <name type="scientific">Eubacterium maltosivorans</name>
    <dbReference type="NCBI Taxonomy" id="2041044"/>
    <lineage>
        <taxon>Bacteria</taxon>
        <taxon>Bacillati</taxon>
        <taxon>Bacillota</taxon>
        <taxon>Clostridia</taxon>
        <taxon>Eubacteriales</taxon>
        <taxon>Eubacteriaceae</taxon>
        <taxon>Eubacterium</taxon>
    </lineage>
</organism>
<evidence type="ECO:0000259" key="1">
    <source>
        <dbReference type="PROSITE" id="PS51918"/>
    </source>
</evidence>
<dbReference type="SFLD" id="SFLDG01082">
    <property type="entry name" value="B12-binding_domain_containing"/>
    <property type="match status" value="1"/>
</dbReference>
<dbReference type="SFLD" id="SFLDS00029">
    <property type="entry name" value="Radical_SAM"/>
    <property type="match status" value="1"/>
</dbReference>
<proteinExistence type="predicted"/>
<dbReference type="InterPro" id="IPR023404">
    <property type="entry name" value="rSAM_horseshoe"/>
</dbReference>
<dbReference type="InterPro" id="IPR006638">
    <property type="entry name" value="Elp3/MiaA/NifB-like_rSAM"/>
</dbReference>
<dbReference type="AlphaFoldDB" id="A0A4P9C6Z8"/>
<reference evidence="2 3" key="1">
    <citation type="submission" date="2018-05" db="EMBL/GenBank/DDBJ databases">
        <title>Genome comparison of Eubacterium sp.</title>
        <authorList>
            <person name="Feng Y."/>
            <person name="Sanchez-Andrea I."/>
            <person name="Stams A.J.M."/>
            <person name="De Vos W.M."/>
        </authorList>
    </citation>
    <scope>NUCLEOTIDE SEQUENCE [LARGE SCALE GENOMIC DNA]</scope>
    <source>
        <strain evidence="2 3">YI</strain>
    </source>
</reference>
<dbReference type="SMART" id="SM00729">
    <property type="entry name" value="Elp3"/>
    <property type="match status" value="1"/>
</dbReference>
<protein>
    <submittedName>
        <fullName evidence="2">TIGR03960 family B12-binding radical SAM protein</fullName>
    </submittedName>
</protein>
<dbReference type="Pfam" id="PF04055">
    <property type="entry name" value="Radical_SAM"/>
    <property type="match status" value="1"/>
</dbReference>
<dbReference type="InterPro" id="IPR023862">
    <property type="entry name" value="CHP03960_rSAM"/>
</dbReference>
<dbReference type="CDD" id="cd01335">
    <property type="entry name" value="Radical_SAM"/>
    <property type="match status" value="1"/>
</dbReference>
<dbReference type="PROSITE" id="PS51918">
    <property type="entry name" value="RADICAL_SAM"/>
    <property type="match status" value="1"/>
</dbReference>
<dbReference type="SUPFAM" id="SSF102114">
    <property type="entry name" value="Radical SAM enzymes"/>
    <property type="match status" value="1"/>
</dbReference>
<name>A0A4P9C6Z8_EUBML</name>
<dbReference type="Proteomes" id="UP000218387">
    <property type="component" value="Chromosome"/>
</dbReference>
<dbReference type="PANTHER" id="PTHR42731:SF1">
    <property type="entry name" value="RADICAL SAM DOMAIN PROTEIN"/>
    <property type="match status" value="1"/>
</dbReference>
<gene>
    <name evidence="2" type="ORF">CPZ25_003240</name>
</gene>
<dbReference type="NCBIfam" id="TIGR03960">
    <property type="entry name" value="rSAM_fuse_unch"/>
    <property type="match status" value="1"/>
</dbReference>
<dbReference type="Pfam" id="PF19864">
    <property type="entry name" value="Radical_SAM_N2"/>
    <property type="match status" value="1"/>
</dbReference>
<feature type="domain" description="Radical SAM core" evidence="1">
    <location>
        <begin position="257"/>
        <end position="499"/>
    </location>
</feature>
<evidence type="ECO:0000313" key="2">
    <source>
        <dbReference type="EMBL" id="QCT70372.1"/>
    </source>
</evidence>
<accession>A0A4P9C6Z8</accession>
<dbReference type="InterPro" id="IPR058240">
    <property type="entry name" value="rSAM_sf"/>
</dbReference>
<keyword evidence="3" id="KW-1185">Reference proteome</keyword>
<dbReference type="GO" id="GO:0003824">
    <property type="term" value="F:catalytic activity"/>
    <property type="evidence" value="ECO:0007669"/>
    <property type="project" value="InterPro"/>
</dbReference>
<dbReference type="KEGG" id="emt:CPZ25_003240"/>
<dbReference type="InterPro" id="IPR007197">
    <property type="entry name" value="rSAM"/>
</dbReference>
<dbReference type="RefSeq" id="WP_096919891.1">
    <property type="nucleotide sequence ID" value="NZ_CP029487.1"/>
</dbReference>